<keyword evidence="2" id="KW-1185">Reference proteome</keyword>
<proteinExistence type="predicted"/>
<reference evidence="1 2" key="1">
    <citation type="submission" date="2023-11" db="EMBL/GenBank/DDBJ databases">
        <title>An acidophilic fungus is an integral part of prey digestion in a carnivorous sundew plant.</title>
        <authorList>
            <person name="Tsai I.J."/>
        </authorList>
    </citation>
    <scope>NUCLEOTIDE SEQUENCE [LARGE SCALE GENOMIC DNA]</scope>
    <source>
        <strain evidence="1">169a</strain>
    </source>
</reference>
<evidence type="ECO:0000313" key="2">
    <source>
        <dbReference type="Proteomes" id="UP001303373"/>
    </source>
</evidence>
<dbReference type="EMBL" id="CP138585">
    <property type="protein sequence ID" value="WPH01721.1"/>
    <property type="molecule type" value="Genomic_DNA"/>
</dbReference>
<accession>A0AAQ3M874</accession>
<evidence type="ECO:0000313" key="1">
    <source>
        <dbReference type="EMBL" id="WPH01721.1"/>
    </source>
</evidence>
<dbReference type="Proteomes" id="UP001303373">
    <property type="component" value="Chromosome 6"/>
</dbReference>
<organism evidence="1 2">
    <name type="scientific">Acrodontium crateriforme</name>
    <dbReference type="NCBI Taxonomy" id="150365"/>
    <lineage>
        <taxon>Eukaryota</taxon>
        <taxon>Fungi</taxon>
        <taxon>Dikarya</taxon>
        <taxon>Ascomycota</taxon>
        <taxon>Pezizomycotina</taxon>
        <taxon>Dothideomycetes</taxon>
        <taxon>Dothideomycetidae</taxon>
        <taxon>Mycosphaerellales</taxon>
        <taxon>Teratosphaeriaceae</taxon>
        <taxon>Acrodontium</taxon>
    </lineage>
</organism>
<gene>
    <name evidence="1" type="ORF">R9X50_00457300</name>
</gene>
<dbReference type="AlphaFoldDB" id="A0AAQ3M874"/>
<name>A0AAQ3M874_9PEZI</name>
<protein>
    <submittedName>
        <fullName evidence="1">Uncharacterized protein</fullName>
    </submittedName>
</protein>
<sequence length="284" mass="32063">MSPPGAPKKVVGKSLLMKNPAVPVKSPFSYSHKEWKKELEQMNAALSVKSKEVDSGVLAWETPTPPPSSPIRGHIQQPFQVHVDDYHKAIRKYPARFSLFVGNTNCAPWRSVTDPIHSLPASFDDATLTQMVHDQFAQYGVCFGYVRRSVAIVRGRCVVKPWIVLQYTNQYDANEALHQTLADADSHVFEGRRARVEASSVKRNVYIYRIDGRQTGGAMLWARLTQFGRLESYEMPSPATCYERRIPLNGLYTQWETYGGYLAAKAMLNGTHSGPYRYIFSNSQ</sequence>